<reference evidence="1" key="1">
    <citation type="submission" date="2021-08" db="EMBL/GenBank/DDBJ databases">
        <title>Draft genome sequence of the GABA producer Bifidobacterium adolescentis 4-2, isolated from healthy human feces.</title>
        <authorList>
            <person name="Altaib H."/>
            <person name="Niwa R."/>
            <person name="Abe M."/>
            <person name="Suzuki T."/>
        </authorList>
    </citation>
    <scope>NUCLEOTIDE SEQUENCE</scope>
    <source>
        <strain evidence="1">4-2</strain>
    </source>
</reference>
<dbReference type="Pfam" id="PF03864">
    <property type="entry name" value="Phage_cap_E"/>
    <property type="match status" value="1"/>
</dbReference>
<evidence type="ECO:0008006" key="3">
    <source>
        <dbReference type="Google" id="ProtNLM"/>
    </source>
</evidence>
<name>A0AAN4VPT3_BIFAD</name>
<dbReference type="AlphaFoldDB" id="A0AAN4VPT3"/>
<gene>
    <name evidence="1" type="ORF">BIFAD42_18230</name>
</gene>
<dbReference type="Gene3D" id="3.90.1690.10">
    <property type="entry name" value="phage-related protein like domain"/>
    <property type="match status" value="1"/>
</dbReference>
<evidence type="ECO:0000313" key="2">
    <source>
        <dbReference type="Proteomes" id="UP000886943"/>
    </source>
</evidence>
<organism evidence="1 2">
    <name type="scientific">Bifidobacterium adolescentis</name>
    <dbReference type="NCBI Taxonomy" id="1680"/>
    <lineage>
        <taxon>Bacteria</taxon>
        <taxon>Bacillati</taxon>
        <taxon>Actinomycetota</taxon>
        <taxon>Actinomycetes</taxon>
        <taxon>Bifidobacteriales</taxon>
        <taxon>Bifidobacteriaceae</taxon>
        <taxon>Bifidobacterium</taxon>
    </lineage>
</organism>
<protein>
    <recommendedName>
        <fullName evidence="3">Major capsid protein E</fullName>
    </recommendedName>
</protein>
<dbReference type="Proteomes" id="UP000886943">
    <property type="component" value="Unassembled WGS sequence"/>
</dbReference>
<accession>A0AAN4VPT3</accession>
<proteinExistence type="predicted"/>
<comment type="caution">
    <text evidence="1">The sequence shown here is derived from an EMBL/GenBank/DDBJ whole genome shotgun (WGS) entry which is preliminary data.</text>
</comment>
<sequence>MSLLNKDIITPDEASAIVLGAYQTTTAALPFASILPDQFTGLSVEWTPNQDDPEVDEMKFSTWDAEAPYGRTVGGEKLSYTSMLPLRKRMRVSEKDIANGNISMTNGDLKTTLSDYFVQLGKELAYRLEKARVAVAVDAKLGITESNEDAAWDYARDSALSTSLTTTKTWDKTGDPVKDLRTWSDLIDDKKGARPTIMVTTRKVVNALMSNAAIINYLFRGQGSTLPALVSENDVKSVLSLYTGIQDIYVVDERYRDFARQSKITLPGGVKSFFPENTILLIPAFGDVNMGYTALGPTAEAQTPAYGISREKNAGPIGAVLNTPSSTPGYEAYVNGTALPVLVQSNSTLKATVLAA</sequence>
<dbReference type="InterPro" id="IPR053738">
    <property type="entry name" value="Lambda_capsid_assembly"/>
</dbReference>
<dbReference type="RefSeq" id="WP_223895935.1">
    <property type="nucleotide sequence ID" value="NZ_BPPZ01000013.1"/>
</dbReference>
<evidence type="ECO:0000313" key="1">
    <source>
        <dbReference type="EMBL" id="GJD14839.1"/>
    </source>
</evidence>
<dbReference type="InterPro" id="IPR005564">
    <property type="entry name" value="Major_capsid_GpE"/>
</dbReference>
<dbReference type="EMBL" id="BPPZ01000013">
    <property type="protein sequence ID" value="GJD14839.1"/>
    <property type="molecule type" value="Genomic_DNA"/>
</dbReference>